<organism evidence="2">
    <name type="scientific">Anopheles sinensis</name>
    <name type="common">Mosquito</name>
    <dbReference type="NCBI Taxonomy" id="74873"/>
    <lineage>
        <taxon>Eukaryota</taxon>
        <taxon>Metazoa</taxon>
        <taxon>Ecdysozoa</taxon>
        <taxon>Arthropoda</taxon>
        <taxon>Hexapoda</taxon>
        <taxon>Insecta</taxon>
        <taxon>Pterygota</taxon>
        <taxon>Neoptera</taxon>
        <taxon>Endopterygota</taxon>
        <taxon>Diptera</taxon>
        <taxon>Nematocera</taxon>
        <taxon>Culicoidea</taxon>
        <taxon>Culicidae</taxon>
        <taxon>Anophelinae</taxon>
        <taxon>Anopheles</taxon>
    </lineage>
</organism>
<reference evidence="3" key="2">
    <citation type="submission" date="2020-05" db="UniProtKB">
        <authorList>
            <consortium name="EnsemblMetazoa"/>
        </authorList>
    </citation>
    <scope>IDENTIFICATION</scope>
</reference>
<dbReference type="EnsemblMetazoa" id="ASIC016233-RA">
    <property type="protein sequence ID" value="ASIC016233-PA"/>
    <property type="gene ID" value="ASIC016233"/>
</dbReference>
<keyword evidence="2" id="KW-0540">Nuclease</keyword>
<keyword evidence="4" id="KW-1185">Reference proteome</keyword>
<sequence>MACRRERLAGCVQGKSHRRDRDFKYSNRNKSPAPGPGARQTTANYCRQSVCRRQPPGSQPGVSLPFTRSMVHDCDPPDPRDGAHTTNAANDEFLINRRQTLKRGRAGERGRGKHEPWERPIKMDFHVTFFSNRFMTPAVRIDRFGSACSRNTELVHKRTAFGLSIDPATPAFILRSDILRIPARYRFASQL</sequence>
<keyword evidence="2" id="KW-0378">Hydrolase</keyword>
<feature type="region of interest" description="Disordered" evidence="1">
    <location>
        <begin position="1"/>
        <end position="42"/>
    </location>
</feature>
<dbReference type="VEuPathDB" id="VectorBase:ASIC016233"/>
<dbReference type="Proteomes" id="UP000030765">
    <property type="component" value="Unassembled WGS sequence"/>
</dbReference>
<dbReference type="AlphaFoldDB" id="A0A084WD73"/>
<name>A0A084WD73_ANOSI</name>
<dbReference type="GO" id="GO:0004519">
    <property type="term" value="F:endonuclease activity"/>
    <property type="evidence" value="ECO:0007669"/>
    <property type="project" value="UniProtKB-KW"/>
</dbReference>
<dbReference type="EMBL" id="ATLV01022949">
    <property type="status" value="NOT_ANNOTATED_CDS"/>
    <property type="molecule type" value="Genomic_DNA"/>
</dbReference>
<gene>
    <name evidence="2" type="ORF">ZHAS_00016233</name>
</gene>
<evidence type="ECO:0000313" key="4">
    <source>
        <dbReference type="Proteomes" id="UP000030765"/>
    </source>
</evidence>
<accession>A0A084WD73</accession>
<keyword evidence="2" id="KW-0255">Endonuclease</keyword>
<protein>
    <submittedName>
        <fullName evidence="2 3">tRNA-splicing endonuclease subunit Sen2 isoform 3</fullName>
    </submittedName>
</protein>
<evidence type="ECO:0000313" key="3">
    <source>
        <dbReference type="EnsemblMetazoa" id="ASIC016233-PA"/>
    </source>
</evidence>
<evidence type="ECO:0000256" key="1">
    <source>
        <dbReference type="SAM" id="MobiDB-lite"/>
    </source>
</evidence>
<evidence type="ECO:0000313" key="2">
    <source>
        <dbReference type="EMBL" id="KFB48167.1"/>
    </source>
</evidence>
<reference evidence="2 4" key="1">
    <citation type="journal article" date="2014" name="BMC Genomics">
        <title>Genome sequence of Anopheles sinensis provides insight into genetics basis of mosquito competence for malaria parasites.</title>
        <authorList>
            <person name="Zhou D."/>
            <person name="Zhang D."/>
            <person name="Ding G."/>
            <person name="Shi L."/>
            <person name="Hou Q."/>
            <person name="Ye Y."/>
            <person name="Xu Y."/>
            <person name="Zhou H."/>
            <person name="Xiong C."/>
            <person name="Li S."/>
            <person name="Yu J."/>
            <person name="Hong S."/>
            <person name="Yu X."/>
            <person name="Zou P."/>
            <person name="Chen C."/>
            <person name="Chang X."/>
            <person name="Wang W."/>
            <person name="Lv Y."/>
            <person name="Sun Y."/>
            <person name="Ma L."/>
            <person name="Shen B."/>
            <person name="Zhu C."/>
        </authorList>
    </citation>
    <scope>NUCLEOTIDE SEQUENCE [LARGE SCALE GENOMIC DNA]</scope>
</reference>
<dbReference type="EMBL" id="KE525338">
    <property type="protein sequence ID" value="KFB48167.1"/>
    <property type="molecule type" value="Genomic_DNA"/>
</dbReference>
<proteinExistence type="predicted"/>